<comment type="caution">
    <text evidence="2">The sequence shown here is derived from an EMBL/GenBank/DDBJ whole genome shotgun (WGS) entry which is preliminary data.</text>
</comment>
<proteinExistence type="predicted"/>
<dbReference type="PANTHER" id="PTHR33840:SF1">
    <property type="entry name" value="TLE1 PHOSPHOLIPASE DOMAIN-CONTAINING PROTEIN"/>
    <property type="match status" value="1"/>
</dbReference>
<reference evidence="2 3" key="1">
    <citation type="submission" date="2024-09" db="EMBL/GenBank/DDBJ databases">
        <title>T2T genomes of carrot and Alternaria dauci and their utility for understanding host-pathogen interaction during carrot leaf blight disease.</title>
        <authorList>
            <person name="Liu W."/>
            <person name="Xu S."/>
            <person name="Ou C."/>
            <person name="Liu X."/>
            <person name="Zhuang F."/>
            <person name="Deng X.W."/>
        </authorList>
    </citation>
    <scope>NUCLEOTIDE SEQUENCE [LARGE SCALE GENOMIC DNA]</scope>
    <source>
        <strain evidence="2 3">A2016</strain>
    </source>
</reference>
<dbReference type="GeneID" id="96085957"/>
<feature type="domain" description="T6SS Phospholipase effector Tle1-like catalytic" evidence="1">
    <location>
        <begin position="33"/>
        <end position="139"/>
    </location>
</feature>
<dbReference type="Pfam" id="PF09994">
    <property type="entry name" value="T6SS_Tle1-like_cat"/>
    <property type="match status" value="1"/>
</dbReference>
<sequence>MYPSTNVQFWPIIWEEWHRQRTDNSLWPATWTGLHEAGHTRHLKVKIKVCAVFDTVNALYSSEGRSFWFLNDPKVEDSIENAIQALALQEHRHLFSPEVWQGFDEQQSLEQCWFLGHHSDVGGGKVGASNIALIWMITQIKKCSGLEFDETKVSDTLATVDLLKRGKFILKDSALLPEGGDRIPGRYGEGVDLTNESVHWSVHTLQHRGLYKNRRSRLPSQQLALQGFEWDENQPSGPCWSNRGTDKHIPEQRVEAEEARLIRKWVSQPERSWFLPDHHLQSASSIPSQPVLASYASTSYASPSTQSSYSSNTPATTGILNNIGSSHYTTTTLPNESSHPIIVTPAHLAAYGTRNPSQEIPAQDESYLDGNNGLLWSFGPRRLTLHTIDPVTGESLVAHYYSREDLKTWGFYRQSGEFVRIG</sequence>
<keyword evidence="3" id="KW-1185">Reference proteome</keyword>
<organism evidence="2 3">
    <name type="scientific">Alternaria dauci</name>
    <dbReference type="NCBI Taxonomy" id="48095"/>
    <lineage>
        <taxon>Eukaryota</taxon>
        <taxon>Fungi</taxon>
        <taxon>Dikarya</taxon>
        <taxon>Ascomycota</taxon>
        <taxon>Pezizomycotina</taxon>
        <taxon>Dothideomycetes</taxon>
        <taxon>Pleosporomycetidae</taxon>
        <taxon>Pleosporales</taxon>
        <taxon>Pleosporineae</taxon>
        <taxon>Pleosporaceae</taxon>
        <taxon>Alternaria</taxon>
        <taxon>Alternaria sect. Porri</taxon>
    </lineage>
</organism>
<dbReference type="EMBL" id="JBHGVX010000005">
    <property type="protein sequence ID" value="KAL1795411.1"/>
    <property type="molecule type" value="Genomic_DNA"/>
</dbReference>
<evidence type="ECO:0000313" key="3">
    <source>
        <dbReference type="Proteomes" id="UP001578633"/>
    </source>
</evidence>
<name>A0ABR3UIQ5_9PLEO</name>
<evidence type="ECO:0000259" key="1">
    <source>
        <dbReference type="Pfam" id="PF09994"/>
    </source>
</evidence>
<protein>
    <recommendedName>
        <fullName evidence="1">T6SS Phospholipase effector Tle1-like catalytic domain-containing protein</fullName>
    </recommendedName>
</protein>
<gene>
    <name evidence="2" type="ORF">ACET3X_005635</name>
</gene>
<dbReference type="PANTHER" id="PTHR33840">
    <property type="match status" value="1"/>
</dbReference>
<dbReference type="RefSeq" id="XP_069305995.1">
    <property type="nucleotide sequence ID" value="XM_069452413.1"/>
</dbReference>
<evidence type="ECO:0000313" key="2">
    <source>
        <dbReference type="EMBL" id="KAL1795411.1"/>
    </source>
</evidence>
<dbReference type="Proteomes" id="UP001578633">
    <property type="component" value="Chromosome 5"/>
</dbReference>
<accession>A0ABR3UIQ5</accession>
<dbReference type="InterPro" id="IPR018712">
    <property type="entry name" value="Tle1-like_cat"/>
</dbReference>